<dbReference type="GO" id="GO:0005525">
    <property type="term" value="F:GTP binding"/>
    <property type="evidence" value="ECO:0007669"/>
    <property type="project" value="InterPro"/>
</dbReference>
<proteinExistence type="inferred from homology"/>
<evidence type="ECO:0000256" key="2">
    <source>
        <dbReference type="SAM" id="MobiDB-lite"/>
    </source>
</evidence>
<feature type="region of interest" description="Disordered" evidence="2">
    <location>
        <begin position="270"/>
        <end position="301"/>
    </location>
</feature>
<dbReference type="PRINTS" id="PR00449">
    <property type="entry name" value="RASTRNSFRMNG"/>
</dbReference>
<accession>A0AA43QPP7</accession>
<dbReference type="PANTHER" id="PTHR47979">
    <property type="entry name" value="DRAB11-RELATED"/>
    <property type="match status" value="1"/>
</dbReference>
<comment type="caution">
    <text evidence="3">The sequence shown here is derived from an EMBL/GenBank/DDBJ whole genome shotgun (WGS) entry which is preliminary data.</text>
</comment>
<feature type="compositionally biased region" description="Polar residues" evidence="2">
    <location>
        <begin position="157"/>
        <end position="173"/>
    </location>
</feature>
<dbReference type="AlphaFoldDB" id="A0AA43QPP7"/>
<reference evidence="3" key="1">
    <citation type="journal article" date="2023" name="Genome Biol. Evol.">
        <title>First Whole Genome Sequence and Flow Cytometry Genome Size Data for the Lichen-Forming Fungus Ramalina farinacea (Ascomycota).</title>
        <authorList>
            <person name="Llewellyn T."/>
            <person name="Mian S."/>
            <person name="Hill R."/>
            <person name="Leitch I.J."/>
            <person name="Gaya E."/>
        </authorList>
    </citation>
    <scope>NUCLEOTIDE SEQUENCE</scope>
    <source>
        <strain evidence="3">LIQ254RAFAR</strain>
    </source>
</reference>
<evidence type="ECO:0000256" key="1">
    <source>
        <dbReference type="ARBA" id="ARBA00006270"/>
    </source>
</evidence>
<dbReference type="InterPro" id="IPR001806">
    <property type="entry name" value="Small_GTPase"/>
</dbReference>
<protein>
    <submittedName>
        <fullName evidence="3">Uncharacterized protein</fullName>
    </submittedName>
</protein>
<evidence type="ECO:0000313" key="4">
    <source>
        <dbReference type="Proteomes" id="UP001161017"/>
    </source>
</evidence>
<name>A0AA43QPP7_9LECA</name>
<dbReference type="InterPro" id="IPR005225">
    <property type="entry name" value="Small_GTP-bd"/>
</dbReference>
<feature type="region of interest" description="Disordered" evidence="2">
    <location>
        <begin position="157"/>
        <end position="193"/>
    </location>
</feature>
<organism evidence="3 4">
    <name type="scientific">Ramalina farinacea</name>
    <dbReference type="NCBI Taxonomy" id="258253"/>
    <lineage>
        <taxon>Eukaryota</taxon>
        <taxon>Fungi</taxon>
        <taxon>Dikarya</taxon>
        <taxon>Ascomycota</taxon>
        <taxon>Pezizomycotina</taxon>
        <taxon>Lecanoromycetes</taxon>
        <taxon>OSLEUM clade</taxon>
        <taxon>Lecanoromycetidae</taxon>
        <taxon>Lecanorales</taxon>
        <taxon>Lecanorineae</taxon>
        <taxon>Ramalinaceae</taxon>
        <taxon>Ramalina</taxon>
    </lineage>
</organism>
<dbReference type="EMBL" id="JAPUFD010000011">
    <property type="protein sequence ID" value="MDI1490315.1"/>
    <property type="molecule type" value="Genomic_DNA"/>
</dbReference>
<dbReference type="Proteomes" id="UP001161017">
    <property type="component" value="Unassembled WGS sequence"/>
</dbReference>
<dbReference type="GO" id="GO:0003924">
    <property type="term" value="F:GTPase activity"/>
    <property type="evidence" value="ECO:0007669"/>
    <property type="project" value="InterPro"/>
</dbReference>
<dbReference type="PROSITE" id="PS51419">
    <property type="entry name" value="RAB"/>
    <property type="match status" value="1"/>
</dbReference>
<dbReference type="SMART" id="SM00173">
    <property type="entry name" value="RAS"/>
    <property type="match status" value="1"/>
</dbReference>
<sequence length="327" mass="35543">MARQRRGSNVSNNSSNVEQHQELSSMYDYLAKIILLGPSGCGKSCLLHRIVKNEWRILSSQTVGVEFASRIIKVGTGARRKRIKLQLWDTAGTERFRSVSRSYYRGAAGAVLVYDLASHVSFDGLPTFLSDARALASPNLTVLLAGNKVDLTADANQNGDIFQTPPASATNTPKGHEEDRLSSSHSSTTYGLGARQTATVAPEGREVTQHEAARWASNSAVPVSVEVSAFTGEGVEEVFTRLASMILTKIELGEIDPDDPTSGIQYGDNMGWDDGESVKSRGTLIEDSGTARRRRKGGKSKWTSGMREWESVFKVDPTVRRGRGGCC</sequence>
<evidence type="ECO:0000313" key="3">
    <source>
        <dbReference type="EMBL" id="MDI1490315.1"/>
    </source>
</evidence>
<keyword evidence="4" id="KW-1185">Reference proteome</keyword>
<dbReference type="InterPro" id="IPR050209">
    <property type="entry name" value="Rab_GTPases_membrane_traffic"/>
</dbReference>
<dbReference type="PROSITE" id="PS51421">
    <property type="entry name" value="RAS"/>
    <property type="match status" value="1"/>
</dbReference>
<dbReference type="SMART" id="SM00174">
    <property type="entry name" value="RHO"/>
    <property type="match status" value="1"/>
</dbReference>
<dbReference type="SMART" id="SM00175">
    <property type="entry name" value="RAB"/>
    <property type="match status" value="1"/>
</dbReference>
<gene>
    <name evidence="3" type="ORF">OHK93_001515</name>
</gene>
<dbReference type="InterPro" id="IPR027417">
    <property type="entry name" value="P-loop_NTPase"/>
</dbReference>
<dbReference type="Pfam" id="PF00071">
    <property type="entry name" value="Ras"/>
    <property type="match status" value="1"/>
</dbReference>
<dbReference type="CDD" id="cd00154">
    <property type="entry name" value="Rab"/>
    <property type="match status" value="1"/>
</dbReference>
<dbReference type="SUPFAM" id="SSF52540">
    <property type="entry name" value="P-loop containing nucleoside triphosphate hydrolases"/>
    <property type="match status" value="1"/>
</dbReference>
<comment type="similarity">
    <text evidence="1">Belongs to the small GTPase superfamily. Rab family.</text>
</comment>
<dbReference type="Gene3D" id="3.40.50.300">
    <property type="entry name" value="P-loop containing nucleotide triphosphate hydrolases"/>
    <property type="match status" value="1"/>
</dbReference>
<dbReference type="NCBIfam" id="TIGR00231">
    <property type="entry name" value="small_GTP"/>
    <property type="match status" value="1"/>
</dbReference>